<organism evidence="10 11">
    <name type="scientific">Tetradesmus obliquus</name>
    <name type="common">Green alga</name>
    <name type="synonym">Acutodesmus obliquus</name>
    <dbReference type="NCBI Taxonomy" id="3088"/>
    <lineage>
        <taxon>Eukaryota</taxon>
        <taxon>Viridiplantae</taxon>
        <taxon>Chlorophyta</taxon>
        <taxon>core chlorophytes</taxon>
        <taxon>Chlorophyceae</taxon>
        <taxon>CS clade</taxon>
        <taxon>Sphaeropleales</taxon>
        <taxon>Scenedesmaceae</taxon>
        <taxon>Tetradesmus</taxon>
    </lineage>
</organism>
<evidence type="ECO:0008006" key="12">
    <source>
        <dbReference type="Google" id="ProtNLM"/>
    </source>
</evidence>
<dbReference type="GO" id="GO:0046481">
    <property type="term" value="F:digalactosyldiacylglycerol synthase activity"/>
    <property type="evidence" value="ECO:0007669"/>
    <property type="project" value="InterPro"/>
</dbReference>
<dbReference type="InterPro" id="IPR044525">
    <property type="entry name" value="DGDG1/2"/>
</dbReference>
<keyword evidence="7" id="KW-0472">Membrane</keyword>
<dbReference type="EMBL" id="FNXT01001184">
    <property type="protein sequence ID" value="SZX73075.1"/>
    <property type="molecule type" value="Genomic_DNA"/>
</dbReference>
<keyword evidence="6" id="KW-0808">Transferase</keyword>
<feature type="region of interest" description="Disordered" evidence="8">
    <location>
        <begin position="269"/>
        <end position="298"/>
    </location>
</feature>
<dbReference type="GO" id="GO:0009707">
    <property type="term" value="C:chloroplast outer membrane"/>
    <property type="evidence" value="ECO:0007669"/>
    <property type="project" value="TreeGrafter"/>
</dbReference>
<evidence type="ECO:0000313" key="11">
    <source>
        <dbReference type="Proteomes" id="UP000256970"/>
    </source>
</evidence>
<evidence type="ECO:0000256" key="7">
    <source>
        <dbReference type="ARBA" id="ARBA00023136"/>
    </source>
</evidence>
<dbReference type="STRING" id="3088.A0A383W610"/>
<protein>
    <recommendedName>
        <fullName evidence="12">Digalactosyldiacylglycerol synthase</fullName>
    </recommendedName>
</protein>
<proteinExistence type="inferred from homology"/>
<keyword evidence="4" id="KW-0150">Chloroplast</keyword>
<evidence type="ECO:0000256" key="4">
    <source>
        <dbReference type="ARBA" id="ARBA00022528"/>
    </source>
</evidence>
<dbReference type="SUPFAM" id="SSF53756">
    <property type="entry name" value="UDP-Glycosyltransferase/glycogen phosphorylase"/>
    <property type="match status" value="1"/>
</dbReference>
<dbReference type="PANTHER" id="PTHR46132:SF1">
    <property type="entry name" value="DIGALACTOSYLDIACYLGLYCEROL SYNTHASE 2, CHLOROPLASTIC"/>
    <property type="match status" value="1"/>
</dbReference>
<keyword evidence="5" id="KW-0934">Plastid</keyword>
<feature type="signal peptide" evidence="9">
    <location>
        <begin position="1"/>
        <end position="16"/>
    </location>
</feature>
<name>A0A383W610_TETOB</name>
<evidence type="ECO:0000256" key="9">
    <source>
        <dbReference type="SAM" id="SignalP"/>
    </source>
</evidence>
<comment type="subcellular location">
    <subcellularLocation>
        <location evidence="2">Membrane</location>
    </subcellularLocation>
    <subcellularLocation>
        <location evidence="1">Plastid</location>
        <location evidence="1">Chloroplast</location>
    </subcellularLocation>
</comment>
<sequence>MLVRLLSLAVRCGVCAFTLSSAKRVVCNRKRGAALLGKGGAGKIIIVTTAAIPWRTGTAVNPALRAAQLAADTEHEVVLVVPFVPVEDQRLIFPEGVTCSTPQQQEAIIKAWAREHSGLQETDFTVLFYAARYFPASRCIFATEDVCRLLPQEQVSLVLLEEPEHLNWYRAGSRWSNQFSHVVGVLHTHYSGYAADLPGGPINKAAVGLVCRVVCRLHCHKVLQLSLLARGLTRSAVVNVHGVSAKFITAGEKKAALLRWQQQQRHLQALEQQHQQQDQDQLQHKHHHQQQQQQQKHFDCVLQHSNDQQKQQQPQQVELVAACGQPVQSAFSKGAYFLGKALWDKGHGDMMALLQDHEAKHGQVPVDVYGSGPDLAAIEAEAARRGLALSFKGQADHCCPALQEYKVFINCCKKDVLATATAEAVAMNKWALLPHAPCNAFFAQFPNVLLFSNAAGFSAALCRALEEEPPALSAQHLRELSWAAATERLLAAASIQAQEWPGAAAQLWDDCLWVPYRLFALLFIGARNAFAPAPKLQQQQQCGAQEPLLQVQQLMV</sequence>
<gene>
    <name evidence="10" type="ORF">BQ4739_LOCUS13194</name>
</gene>
<feature type="chain" id="PRO_5016731427" description="Digalactosyldiacylglycerol synthase" evidence="9">
    <location>
        <begin position="17"/>
        <end position="556"/>
    </location>
</feature>
<keyword evidence="11" id="KW-1185">Reference proteome</keyword>
<evidence type="ECO:0000256" key="3">
    <source>
        <dbReference type="ARBA" id="ARBA00009481"/>
    </source>
</evidence>
<reference evidence="10 11" key="1">
    <citation type="submission" date="2016-10" db="EMBL/GenBank/DDBJ databases">
        <authorList>
            <person name="Cai Z."/>
        </authorList>
    </citation>
    <scope>NUCLEOTIDE SEQUENCE [LARGE SCALE GENOMIC DNA]</scope>
</reference>
<dbReference type="AlphaFoldDB" id="A0A383W610"/>
<evidence type="ECO:0000256" key="2">
    <source>
        <dbReference type="ARBA" id="ARBA00004370"/>
    </source>
</evidence>
<dbReference type="Proteomes" id="UP000256970">
    <property type="component" value="Unassembled WGS sequence"/>
</dbReference>
<evidence type="ECO:0000256" key="1">
    <source>
        <dbReference type="ARBA" id="ARBA00004229"/>
    </source>
</evidence>
<evidence type="ECO:0000256" key="5">
    <source>
        <dbReference type="ARBA" id="ARBA00022640"/>
    </source>
</evidence>
<evidence type="ECO:0000256" key="8">
    <source>
        <dbReference type="SAM" id="MobiDB-lite"/>
    </source>
</evidence>
<dbReference type="PANTHER" id="PTHR46132">
    <property type="entry name" value="DIGALACTOSYLDIACYLGLYCEROL SYNTHASE 2, CHLOROPLASTIC"/>
    <property type="match status" value="1"/>
</dbReference>
<keyword evidence="9" id="KW-0732">Signal</keyword>
<accession>A0A383W610</accession>
<evidence type="ECO:0000256" key="6">
    <source>
        <dbReference type="ARBA" id="ARBA00022679"/>
    </source>
</evidence>
<dbReference type="GO" id="GO:0019375">
    <property type="term" value="P:galactolipid biosynthetic process"/>
    <property type="evidence" value="ECO:0007669"/>
    <property type="project" value="TreeGrafter"/>
</dbReference>
<comment type="similarity">
    <text evidence="3">Belongs to the glycosyltransferase group 1 family. Glycosyltransferase 4 subfamily.</text>
</comment>
<feature type="compositionally biased region" description="Low complexity" evidence="8">
    <location>
        <begin position="269"/>
        <end position="280"/>
    </location>
</feature>
<evidence type="ECO:0000313" key="10">
    <source>
        <dbReference type="EMBL" id="SZX73075.1"/>
    </source>
</evidence>